<feature type="transmembrane region" description="Helical" evidence="9">
    <location>
        <begin position="633"/>
        <end position="651"/>
    </location>
</feature>
<evidence type="ECO:0000256" key="4">
    <source>
        <dbReference type="ARBA" id="ARBA00022679"/>
    </source>
</evidence>
<evidence type="ECO:0000256" key="6">
    <source>
        <dbReference type="ARBA" id="ARBA00022989"/>
    </source>
</evidence>
<dbReference type="GO" id="GO:0016763">
    <property type="term" value="F:pentosyltransferase activity"/>
    <property type="evidence" value="ECO:0007669"/>
    <property type="project" value="TreeGrafter"/>
</dbReference>
<keyword evidence="2" id="KW-1003">Cell membrane</keyword>
<dbReference type="RefSeq" id="WP_062276794.1">
    <property type="nucleotide sequence ID" value="NZ_DF968179.1"/>
</dbReference>
<feature type="transmembrane region" description="Helical" evidence="9">
    <location>
        <begin position="710"/>
        <end position="728"/>
    </location>
</feature>
<keyword evidence="4" id="KW-0808">Transferase</keyword>
<dbReference type="PANTHER" id="PTHR33908">
    <property type="entry name" value="MANNOSYLTRANSFERASE YKCB-RELATED"/>
    <property type="match status" value="1"/>
</dbReference>
<keyword evidence="7 9" id="KW-0472">Membrane</keyword>
<gene>
    <name evidence="10" type="ORF">ATC1_1131</name>
</gene>
<keyword evidence="3" id="KW-0328">Glycosyltransferase</keyword>
<dbReference type="GO" id="GO:0009103">
    <property type="term" value="P:lipopolysaccharide biosynthetic process"/>
    <property type="evidence" value="ECO:0007669"/>
    <property type="project" value="UniProtKB-ARBA"/>
</dbReference>
<dbReference type="OrthoDB" id="167029at2"/>
<accession>A0A0K8P8Y7</accession>
<dbReference type="AlphaFoldDB" id="A0A0K8P8Y7"/>
<dbReference type="PANTHER" id="PTHR33908:SF11">
    <property type="entry name" value="MEMBRANE PROTEIN"/>
    <property type="match status" value="1"/>
</dbReference>
<comment type="subcellular location">
    <subcellularLocation>
        <location evidence="1">Cell membrane</location>
        <topology evidence="1">Multi-pass membrane protein</topology>
    </subcellularLocation>
</comment>
<feature type="region of interest" description="Disordered" evidence="8">
    <location>
        <begin position="516"/>
        <end position="544"/>
    </location>
</feature>
<feature type="transmembrane region" description="Helical" evidence="9">
    <location>
        <begin position="380"/>
        <end position="400"/>
    </location>
</feature>
<dbReference type="GO" id="GO:0005886">
    <property type="term" value="C:plasma membrane"/>
    <property type="evidence" value="ECO:0007669"/>
    <property type="project" value="UniProtKB-SubCell"/>
</dbReference>
<protein>
    <submittedName>
        <fullName evidence="10">O-Antigen ligase</fullName>
    </submittedName>
</protein>
<name>A0A0K8P8Y7_9CHLR</name>
<keyword evidence="5 9" id="KW-0812">Transmembrane</keyword>
<evidence type="ECO:0000313" key="11">
    <source>
        <dbReference type="Proteomes" id="UP000053370"/>
    </source>
</evidence>
<feature type="transmembrane region" description="Helical" evidence="9">
    <location>
        <begin position="53"/>
        <end position="73"/>
    </location>
</feature>
<feature type="transmembrane region" description="Helical" evidence="9">
    <location>
        <begin position="609"/>
        <end position="627"/>
    </location>
</feature>
<sequence>MEKRKFNPKYRTAPITLFFLLAAFESILSGILLATIPSDSKNGLWFGFTLERWLMLSFFVLLTFFFLGTYLVLRKKQRFFNRFIRFSENHLKWLLWIFVILFWIMFFLFFMPAYRFSHFQAYYQRLRPFFLFGFLSGLTGLITLVFQFPAKFPPFLKIFKFSKPINKPFLVFFGCFIILFLFIRLSGWGITPGKEAWYANAVPLESLQVVLILAFYILLLFMINKYNNIIRFFSNRVVLFFLLWGIAALIWGLAPMERHFFAPGPYPPNNEFYPYSDAVFNDLSAQSALDGYGFNFHSLVFKPVVTFIIFICHVITGNQMNESIMLQSAMYAILPAILFLFASALAGIPCGILASVFMMLQEWNALNTTHILTIHSRLQMSEFTSQIILAALCFFVFQWFQKGKYRYRYAAAAGGMAAFGIYTRYNMLGVVFAIVFLAVIFFWKSKRQIFRSLIVFVIALVISASPWLYRSYQITGLFLPEITGSFRAVVIDQRLKPLLEESGDVKDQEQKQAIISETQPQPTLVPQEETSKPEISTVSEEKETERGKTLSLQIHPLIDTLGNHFFHNLSAIFFIPPIQIQFDNLEHLYTNKDSVWADGWNGSHTWQQVVFIFLNFLLLSYGFSFLWKRFSFSGISFTLLVLSYAASLGLARTSGGRYLVPMNWSMILLYAISLNAVIQTCIDKLSQTKNSIPLQKKIPPSADPWNRHEFFPIIKVIFIFFLFFFSMVQVEKWIPESLTPLSSNQIIDTFQKETDITADWENVRNQITEKKMFALQGKALYPRFYYFKTGEHGTDKAFQYKDYSRLIFKLIGKNQILDLVMPINTIPDVFPQNSDVLALVCKESHYIDVLALTGKTSDGKMFTYIRNPLRELSCPVSEPVCTGIENCY</sequence>
<keyword evidence="10" id="KW-0436">Ligase</keyword>
<organism evidence="10">
    <name type="scientific">Flexilinea flocculi</name>
    <dbReference type="NCBI Taxonomy" id="1678840"/>
    <lineage>
        <taxon>Bacteria</taxon>
        <taxon>Bacillati</taxon>
        <taxon>Chloroflexota</taxon>
        <taxon>Anaerolineae</taxon>
        <taxon>Anaerolineales</taxon>
        <taxon>Anaerolineaceae</taxon>
        <taxon>Flexilinea</taxon>
    </lineage>
</organism>
<evidence type="ECO:0000313" key="10">
    <source>
        <dbReference type="EMBL" id="GAP39112.1"/>
    </source>
</evidence>
<proteinExistence type="predicted"/>
<reference evidence="10" key="1">
    <citation type="journal article" date="2015" name="Genome Announc.">
        <title>Draft Genome Sequence of Anaerolineae Strain TC1, a Novel Isolate from a Methanogenic Wastewater Treatment System.</title>
        <authorList>
            <person name="Matsuura N."/>
            <person name="Tourlousse D.M."/>
            <person name="Sun L."/>
            <person name="Toyonaga M."/>
            <person name="Kuroda K."/>
            <person name="Ohashi A."/>
            <person name="Cruz R."/>
            <person name="Yamaguchi T."/>
            <person name="Sekiguchi Y."/>
        </authorList>
    </citation>
    <scope>NUCLEOTIDE SEQUENCE [LARGE SCALE GENOMIC DNA]</scope>
    <source>
        <strain evidence="10">TC1</strain>
    </source>
</reference>
<evidence type="ECO:0000256" key="7">
    <source>
        <dbReference type="ARBA" id="ARBA00023136"/>
    </source>
</evidence>
<evidence type="ECO:0000256" key="2">
    <source>
        <dbReference type="ARBA" id="ARBA00022475"/>
    </source>
</evidence>
<keyword evidence="11" id="KW-1185">Reference proteome</keyword>
<evidence type="ECO:0000256" key="1">
    <source>
        <dbReference type="ARBA" id="ARBA00004651"/>
    </source>
</evidence>
<feature type="transmembrane region" description="Helical" evidence="9">
    <location>
        <begin position="196"/>
        <end position="221"/>
    </location>
</feature>
<dbReference type="Proteomes" id="UP000053370">
    <property type="component" value="Unassembled WGS sequence"/>
</dbReference>
<feature type="transmembrane region" description="Helical" evidence="9">
    <location>
        <begin position="421"/>
        <end position="443"/>
    </location>
</feature>
<dbReference type="GO" id="GO:0016874">
    <property type="term" value="F:ligase activity"/>
    <property type="evidence" value="ECO:0007669"/>
    <property type="project" value="UniProtKB-KW"/>
</dbReference>
<dbReference type="EMBL" id="DF968179">
    <property type="protein sequence ID" value="GAP39112.1"/>
    <property type="molecule type" value="Genomic_DNA"/>
</dbReference>
<feature type="transmembrane region" description="Helical" evidence="9">
    <location>
        <begin position="169"/>
        <end position="190"/>
    </location>
</feature>
<evidence type="ECO:0000256" key="5">
    <source>
        <dbReference type="ARBA" id="ARBA00022692"/>
    </source>
</evidence>
<feature type="transmembrane region" description="Helical" evidence="9">
    <location>
        <begin position="329"/>
        <end position="360"/>
    </location>
</feature>
<dbReference type="STRING" id="1678840.ATC1_1131"/>
<feature type="transmembrane region" description="Helical" evidence="9">
    <location>
        <begin position="449"/>
        <end position="469"/>
    </location>
</feature>
<feature type="transmembrane region" description="Helical" evidence="9">
    <location>
        <begin position="658"/>
        <end position="678"/>
    </location>
</feature>
<feature type="transmembrane region" description="Helical" evidence="9">
    <location>
        <begin position="12"/>
        <end position="33"/>
    </location>
</feature>
<feature type="transmembrane region" description="Helical" evidence="9">
    <location>
        <begin position="93"/>
        <end position="114"/>
    </location>
</feature>
<feature type="transmembrane region" description="Helical" evidence="9">
    <location>
        <begin position="233"/>
        <end position="254"/>
    </location>
</feature>
<keyword evidence="6 9" id="KW-1133">Transmembrane helix</keyword>
<evidence type="ECO:0000256" key="9">
    <source>
        <dbReference type="SAM" id="Phobius"/>
    </source>
</evidence>
<feature type="transmembrane region" description="Helical" evidence="9">
    <location>
        <begin position="299"/>
        <end position="317"/>
    </location>
</feature>
<feature type="transmembrane region" description="Helical" evidence="9">
    <location>
        <begin position="126"/>
        <end position="148"/>
    </location>
</feature>
<evidence type="ECO:0000256" key="8">
    <source>
        <dbReference type="SAM" id="MobiDB-lite"/>
    </source>
</evidence>
<evidence type="ECO:0000256" key="3">
    <source>
        <dbReference type="ARBA" id="ARBA00022676"/>
    </source>
</evidence>
<dbReference type="InterPro" id="IPR050297">
    <property type="entry name" value="LipidA_mod_glycosyltrf_83"/>
</dbReference>